<dbReference type="InterPro" id="IPR013057">
    <property type="entry name" value="AA_transpt_TM"/>
</dbReference>
<dbReference type="GO" id="GO:0006865">
    <property type="term" value="P:amino acid transport"/>
    <property type="evidence" value="ECO:0007669"/>
    <property type="project" value="UniProtKB-KW"/>
</dbReference>
<protein>
    <recommendedName>
        <fullName evidence="7">Amino acid transporter transmembrane domain-containing protein</fullName>
    </recommendedName>
</protein>
<dbReference type="AlphaFoldDB" id="A0ABD3TU33"/>
<evidence type="ECO:0000256" key="2">
    <source>
        <dbReference type="ARBA" id="ARBA00022692"/>
    </source>
</evidence>
<evidence type="ECO:0000313" key="9">
    <source>
        <dbReference type="Proteomes" id="UP001634393"/>
    </source>
</evidence>
<keyword evidence="3" id="KW-0029">Amino-acid transport</keyword>
<comment type="caution">
    <text evidence="8">The sequence shown here is derived from an EMBL/GenBank/DDBJ whole genome shotgun (WGS) entry which is preliminary data.</text>
</comment>
<dbReference type="EMBL" id="JBJXBP010000003">
    <property type="protein sequence ID" value="KAL3840587.1"/>
    <property type="molecule type" value="Genomic_DNA"/>
</dbReference>
<keyword evidence="3" id="KW-0813">Transport</keyword>
<feature type="transmembrane region" description="Helical" evidence="6">
    <location>
        <begin position="321"/>
        <end position="343"/>
    </location>
</feature>
<feature type="transmembrane region" description="Helical" evidence="6">
    <location>
        <begin position="208"/>
        <end position="229"/>
    </location>
</feature>
<feature type="transmembrane region" description="Helical" evidence="6">
    <location>
        <begin position="28"/>
        <end position="47"/>
    </location>
</feature>
<organism evidence="8 9">
    <name type="scientific">Penstemon smallii</name>
    <dbReference type="NCBI Taxonomy" id="265156"/>
    <lineage>
        <taxon>Eukaryota</taxon>
        <taxon>Viridiplantae</taxon>
        <taxon>Streptophyta</taxon>
        <taxon>Embryophyta</taxon>
        <taxon>Tracheophyta</taxon>
        <taxon>Spermatophyta</taxon>
        <taxon>Magnoliopsida</taxon>
        <taxon>eudicotyledons</taxon>
        <taxon>Gunneridae</taxon>
        <taxon>Pentapetalae</taxon>
        <taxon>asterids</taxon>
        <taxon>lamiids</taxon>
        <taxon>Lamiales</taxon>
        <taxon>Plantaginaceae</taxon>
        <taxon>Cheloneae</taxon>
        <taxon>Penstemon</taxon>
    </lineage>
</organism>
<dbReference type="Proteomes" id="UP001634393">
    <property type="component" value="Unassembled WGS sequence"/>
</dbReference>
<keyword evidence="5 6" id="KW-0472">Membrane</keyword>
<dbReference type="PANTHER" id="PTHR22950:SF698">
    <property type="entry name" value="AMINO ACID TRANSPORTER TRANSMEMBRANE DOMAIN-CONTAINING PROTEIN"/>
    <property type="match status" value="1"/>
</dbReference>
<dbReference type="Pfam" id="PF01490">
    <property type="entry name" value="Aa_trans"/>
    <property type="match status" value="1"/>
</dbReference>
<feature type="transmembrane region" description="Helical" evidence="6">
    <location>
        <begin position="382"/>
        <end position="403"/>
    </location>
</feature>
<gene>
    <name evidence="8" type="ORF">ACJIZ3_025178</name>
</gene>
<evidence type="ECO:0000256" key="5">
    <source>
        <dbReference type="ARBA" id="ARBA00023136"/>
    </source>
</evidence>
<feature type="transmembrane region" description="Helical" evidence="6">
    <location>
        <begin position="145"/>
        <end position="161"/>
    </location>
</feature>
<comment type="subcellular location">
    <subcellularLocation>
        <location evidence="1">Membrane</location>
        <topology evidence="1">Multi-pass membrane protein</topology>
    </subcellularLocation>
</comment>
<feature type="transmembrane region" description="Helical" evidence="6">
    <location>
        <begin position="100"/>
        <end position="120"/>
    </location>
</feature>
<feature type="transmembrane region" description="Helical" evidence="6">
    <location>
        <begin position="285"/>
        <end position="309"/>
    </location>
</feature>
<evidence type="ECO:0000256" key="4">
    <source>
        <dbReference type="ARBA" id="ARBA00022989"/>
    </source>
</evidence>
<keyword evidence="4 6" id="KW-1133">Transmembrane helix</keyword>
<proteinExistence type="predicted"/>
<feature type="domain" description="Amino acid transporter transmembrane" evidence="7">
    <location>
        <begin position="22"/>
        <end position="402"/>
    </location>
</feature>
<feature type="transmembrane region" description="Helical" evidence="6">
    <location>
        <begin position="166"/>
        <end position="188"/>
    </location>
</feature>
<feature type="transmembrane region" description="Helical" evidence="6">
    <location>
        <begin position="349"/>
        <end position="370"/>
    </location>
</feature>
<feature type="transmembrane region" description="Helical" evidence="6">
    <location>
        <begin position="53"/>
        <end position="73"/>
    </location>
</feature>
<accession>A0ABD3TU33</accession>
<evidence type="ECO:0000259" key="7">
    <source>
        <dbReference type="Pfam" id="PF01490"/>
    </source>
</evidence>
<evidence type="ECO:0000256" key="6">
    <source>
        <dbReference type="SAM" id="Phobius"/>
    </source>
</evidence>
<dbReference type="PANTHER" id="PTHR22950">
    <property type="entry name" value="AMINO ACID TRANSPORTER"/>
    <property type="match status" value="1"/>
</dbReference>
<feature type="transmembrane region" description="Helical" evidence="6">
    <location>
        <begin position="241"/>
        <end position="265"/>
    </location>
</feature>
<keyword evidence="9" id="KW-1185">Reference proteome</keyword>
<keyword evidence="2 6" id="KW-0812">Transmembrane</keyword>
<evidence type="ECO:0000256" key="1">
    <source>
        <dbReference type="ARBA" id="ARBA00004141"/>
    </source>
</evidence>
<name>A0ABD3TU33_9LAMI</name>
<sequence>MDIIHSNEKLECQLQEPQDKGTTTFIKTCFNGINALSGIGILSIPYALSEGGWMSLVALFVIALLCFYTGLLMKKCMDVNPLIRTYPDIGAQAFGSKGRAIISIFMYLELFLLAVEFLILEGDNLHKLFPNVCFHIFGKRVGGKQAFILLAALVMLPTTWLRTLSLLAYISVGGVLASVILVCTVFWIGAFEGVGFGGNGTLWRWNGLPTAISLYTFCYCGHAVFPTLCNSMKDKSKFPKVLLVCFVLSTISYGSMGVIGYLMYGENVMSQVTLNLPVKNVSSKLAIYTTLINPITKYAIIVSPIAIALEEKLMPRCSRPISLIIRTTLVLSTVIVALCVPFFGYIMAFIGAFLSISASILFPCLCYLKINKASRSLGAELIFILVIIILGFFVAVTGTYISVRDIVKHLHTK</sequence>
<evidence type="ECO:0000256" key="3">
    <source>
        <dbReference type="ARBA" id="ARBA00022970"/>
    </source>
</evidence>
<reference evidence="8 9" key="1">
    <citation type="submission" date="2024-12" db="EMBL/GenBank/DDBJ databases">
        <title>The unique morphological basis and parallel evolutionary history of personate flowers in Penstemon.</title>
        <authorList>
            <person name="Depatie T.H."/>
            <person name="Wessinger C.A."/>
        </authorList>
    </citation>
    <scope>NUCLEOTIDE SEQUENCE [LARGE SCALE GENOMIC DNA]</scope>
    <source>
        <strain evidence="8">WTNN_2</strain>
        <tissue evidence="8">Leaf</tissue>
    </source>
</reference>
<dbReference type="GO" id="GO:0031090">
    <property type="term" value="C:organelle membrane"/>
    <property type="evidence" value="ECO:0007669"/>
    <property type="project" value="UniProtKB-ARBA"/>
</dbReference>
<evidence type="ECO:0000313" key="8">
    <source>
        <dbReference type="EMBL" id="KAL3840587.1"/>
    </source>
</evidence>